<dbReference type="Proteomes" id="UP001479436">
    <property type="component" value="Unassembled WGS sequence"/>
</dbReference>
<gene>
    <name evidence="1" type="ORF">K7432_008828</name>
</gene>
<protein>
    <submittedName>
        <fullName evidence="1">Uncharacterized protein</fullName>
    </submittedName>
</protein>
<comment type="caution">
    <text evidence="1">The sequence shown here is derived from an EMBL/GenBank/DDBJ whole genome shotgun (WGS) entry which is preliminary data.</text>
</comment>
<evidence type="ECO:0000313" key="2">
    <source>
        <dbReference type="Proteomes" id="UP001479436"/>
    </source>
</evidence>
<accession>A0ABR2VXZ3</accession>
<evidence type="ECO:0000313" key="1">
    <source>
        <dbReference type="EMBL" id="KAK9709729.1"/>
    </source>
</evidence>
<dbReference type="EMBL" id="JASJQH010007386">
    <property type="protein sequence ID" value="KAK9709729.1"/>
    <property type="molecule type" value="Genomic_DNA"/>
</dbReference>
<organism evidence="1 2">
    <name type="scientific">Basidiobolus ranarum</name>
    <dbReference type="NCBI Taxonomy" id="34480"/>
    <lineage>
        <taxon>Eukaryota</taxon>
        <taxon>Fungi</taxon>
        <taxon>Fungi incertae sedis</taxon>
        <taxon>Zoopagomycota</taxon>
        <taxon>Entomophthoromycotina</taxon>
        <taxon>Basidiobolomycetes</taxon>
        <taxon>Basidiobolales</taxon>
        <taxon>Basidiobolaceae</taxon>
        <taxon>Basidiobolus</taxon>
    </lineage>
</organism>
<name>A0ABR2VXZ3_9FUNG</name>
<sequence length="62" mass="6852">MGDNRHAPYGPSKDMIGTGYSVGYTANNSQYTITMALRLDPLGKILTEFNDFKWLNPEPGGE</sequence>
<reference evidence="1 2" key="1">
    <citation type="submission" date="2023-04" db="EMBL/GenBank/DDBJ databases">
        <title>Genome of Basidiobolus ranarum AG-B5.</title>
        <authorList>
            <person name="Stajich J.E."/>
            <person name="Carter-House D."/>
            <person name="Gryganskyi A."/>
        </authorList>
    </citation>
    <scope>NUCLEOTIDE SEQUENCE [LARGE SCALE GENOMIC DNA]</scope>
    <source>
        <strain evidence="1 2">AG-B5</strain>
    </source>
</reference>
<proteinExistence type="predicted"/>
<keyword evidence="2" id="KW-1185">Reference proteome</keyword>